<evidence type="ECO:0000259" key="2">
    <source>
        <dbReference type="PROSITE" id="PS50191"/>
    </source>
</evidence>
<name>A0A7R9Q4V3_9ACAR</name>
<proteinExistence type="predicted"/>
<accession>A0A7R9Q4V3</accession>
<protein>
    <recommendedName>
        <fullName evidence="2">CRAL-TRIO domain-containing protein</fullName>
    </recommendedName>
</protein>
<dbReference type="EMBL" id="OC865234">
    <property type="protein sequence ID" value="CAD7632229.1"/>
    <property type="molecule type" value="Genomic_DNA"/>
</dbReference>
<dbReference type="GO" id="GO:0140284">
    <property type="term" value="C:endoplasmic reticulum-endosome membrane contact site"/>
    <property type="evidence" value="ECO:0007669"/>
    <property type="project" value="TreeGrafter"/>
</dbReference>
<feature type="domain" description="CRAL-TRIO" evidence="2">
    <location>
        <begin position="1"/>
        <end position="70"/>
    </location>
</feature>
<sequence>VMRQYYPESLRCVLVVNLPMLLGAFIPIVRLLLGAKYSHMLHTVSGRQLFDYIDPDNVPRYLGGNNSTDFTEPPVECKYRTEELAHEYGLDPHVVRKAVQKFEPHMIDAKRLFKQRVR</sequence>
<keyword evidence="1" id="KW-0812">Transmembrane</keyword>
<keyword evidence="1" id="KW-0472">Membrane</keyword>
<dbReference type="InterPro" id="IPR053012">
    <property type="entry name" value="ER-organelle_contact"/>
</dbReference>
<feature type="non-terminal residue" evidence="3">
    <location>
        <position position="118"/>
    </location>
</feature>
<dbReference type="PANTHER" id="PTHR46384">
    <property type="entry name" value="MOTILE SPERM DOMAIN-CONTAINING PROTEIN 2"/>
    <property type="match status" value="1"/>
</dbReference>
<dbReference type="PANTHER" id="PTHR46384:SF1">
    <property type="entry name" value="MOTILE SPERM DOMAIN-CONTAINING PROTEIN 2"/>
    <property type="match status" value="1"/>
</dbReference>
<dbReference type="AlphaFoldDB" id="A0A7R9Q4V3"/>
<evidence type="ECO:0000313" key="3">
    <source>
        <dbReference type="EMBL" id="CAD7632229.1"/>
    </source>
</evidence>
<evidence type="ECO:0000256" key="1">
    <source>
        <dbReference type="SAM" id="Phobius"/>
    </source>
</evidence>
<reference evidence="3" key="1">
    <citation type="submission" date="2020-11" db="EMBL/GenBank/DDBJ databases">
        <authorList>
            <person name="Tran Van P."/>
        </authorList>
    </citation>
    <scope>NUCLEOTIDE SEQUENCE</scope>
</reference>
<dbReference type="InterPro" id="IPR001251">
    <property type="entry name" value="CRAL-TRIO_dom"/>
</dbReference>
<dbReference type="CDD" id="cd00170">
    <property type="entry name" value="SEC14"/>
    <property type="match status" value="1"/>
</dbReference>
<gene>
    <name evidence="3" type="ORF">OSB1V03_LOCUS12634</name>
</gene>
<dbReference type="OrthoDB" id="1434354at2759"/>
<evidence type="ECO:0000313" key="4">
    <source>
        <dbReference type="Proteomes" id="UP000759131"/>
    </source>
</evidence>
<dbReference type="InterPro" id="IPR036865">
    <property type="entry name" value="CRAL-TRIO_dom_sf"/>
</dbReference>
<dbReference type="Proteomes" id="UP000759131">
    <property type="component" value="Unassembled WGS sequence"/>
</dbReference>
<dbReference type="Pfam" id="PF00650">
    <property type="entry name" value="CRAL_TRIO"/>
    <property type="match status" value="1"/>
</dbReference>
<dbReference type="PROSITE" id="PS50191">
    <property type="entry name" value="CRAL_TRIO"/>
    <property type="match status" value="1"/>
</dbReference>
<dbReference type="EMBL" id="CAJPIZ010010659">
    <property type="protein sequence ID" value="CAG2112659.1"/>
    <property type="molecule type" value="Genomic_DNA"/>
</dbReference>
<keyword evidence="4" id="KW-1185">Reference proteome</keyword>
<dbReference type="Gene3D" id="3.40.525.10">
    <property type="entry name" value="CRAL-TRIO lipid binding domain"/>
    <property type="match status" value="1"/>
</dbReference>
<feature type="transmembrane region" description="Helical" evidence="1">
    <location>
        <begin position="12"/>
        <end position="33"/>
    </location>
</feature>
<keyword evidence="1" id="KW-1133">Transmembrane helix</keyword>
<dbReference type="GO" id="GO:0012505">
    <property type="term" value="C:endomembrane system"/>
    <property type="evidence" value="ECO:0007669"/>
    <property type="project" value="TreeGrafter"/>
</dbReference>
<dbReference type="SUPFAM" id="SSF52087">
    <property type="entry name" value="CRAL/TRIO domain"/>
    <property type="match status" value="1"/>
</dbReference>
<organism evidence="3">
    <name type="scientific">Medioppia subpectinata</name>
    <dbReference type="NCBI Taxonomy" id="1979941"/>
    <lineage>
        <taxon>Eukaryota</taxon>
        <taxon>Metazoa</taxon>
        <taxon>Ecdysozoa</taxon>
        <taxon>Arthropoda</taxon>
        <taxon>Chelicerata</taxon>
        <taxon>Arachnida</taxon>
        <taxon>Acari</taxon>
        <taxon>Acariformes</taxon>
        <taxon>Sarcoptiformes</taxon>
        <taxon>Oribatida</taxon>
        <taxon>Brachypylina</taxon>
        <taxon>Oppioidea</taxon>
        <taxon>Oppiidae</taxon>
        <taxon>Medioppia</taxon>
    </lineage>
</organism>